<dbReference type="PANTHER" id="PTHR42771:SF2">
    <property type="entry name" value="IRON(3+)-HYDROXAMATE IMPORT ATP-BINDING PROTEIN FHUC"/>
    <property type="match status" value="1"/>
</dbReference>
<dbReference type="InterPro" id="IPR003959">
    <property type="entry name" value="ATPase_AAA_core"/>
</dbReference>
<dbReference type="InterPro" id="IPR038729">
    <property type="entry name" value="Rad50/SbcC_AAA"/>
</dbReference>
<keyword evidence="6" id="KW-0406">Ion transport</keyword>
<dbReference type="CDD" id="cd00267">
    <property type="entry name" value="ABC_ATPase"/>
    <property type="match status" value="1"/>
</dbReference>
<dbReference type="InterPro" id="IPR051535">
    <property type="entry name" value="Siderophore_ABC-ATPase"/>
</dbReference>
<evidence type="ECO:0000256" key="4">
    <source>
        <dbReference type="ARBA" id="ARBA00022496"/>
    </source>
</evidence>
<dbReference type="GO" id="GO:0016887">
    <property type="term" value="F:ATP hydrolysis activity"/>
    <property type="evidence" value="ECO:0007669"/>
    <property type="project" value="InterPro"/>
</dbReference>
<reference evidence="9" key="2">
    <citation type="submission" date="2020-09" db="EMBL/GenBank/DDBJ databases">
        <authorList>
            <person name="Sun Q."/>
            <person name="Ohkuma M."/>
        </authorList>
    </citation>
    <scope>NUCLEOTIDE SEQUENCE</scope>
    <source>
        <strain evidence="9">JCM 14371</strain>
    </source>
</reference>
<keyword evidence="9" id="KW-0067">ATP-binding</keyword>
<organism evidence="9 10">
    <name type="scientific">Deinococcus aquiradiocola</name>
    <dbReference type="NCBI Taxonomy" id="393059"/>
    <lineage>
        <taxon>Bacteria</taxon>
        <taxon>Thermotogati</taxon>
        <taxon>Deinococcota</taxon>
        <taxon>Deinococci</taxon>
        <taxon>Deinococcales</taxon>
        <taxon>Deinococcaceae</taxon>
        <taxon>Deinococcus</taxon>
    </lineage>
</organism>
<dbReference type="Pfam" id="PF13304">
    <property type="entry name" value="AAA_21"/>
    <property type="match status" value="1"/>
</dbReference>
<evidence type="ECO:0000256" key="5">
    <source>
        <dbReference type="ARBA" id="ARBA00023004"/>
    </source>
</evidence>
<keyword evidence="2" id="KW-0813">Transport</keyword>
<feature type="domain" description="AAA+ ATPase" evidence="8">
    <location>
        <begin position="42"/>
        <end position="240"/>
    </location>
</feature>
<evidence type="ECO:0000256" key="2">
    <source>
        <dbReference type="ARBA" id="ARBA00022448"/>
    </source>
</evidence>
<dbReference type="GO" id="GO:0005886">
    <property type="term" value="C:plasma membrane"/>
    <property type="evidence" value="ECO:0007669"/>
    <property type="project" value="UniProtKB-SubCell"/>
</dbReference>
<protein>
    <submittedName>
        <fullName evidence="9">ABC transporter ATP-binding protein</fullName>
    </submittedName>
</protein>
<dbReference type="GO" id="GO:0006826">
    <property type="term" value="P:iron ion transport"/>
    <property type="evidence" value="ECO:0007669"/>
    <property type="project" value="UniProtKB-KW"/>
</dbReference>
<accession>A0A917P8V2</accession>
<dbReference type="GO" id="GO:0005524">
    <property type="term" value="F:ATP binding"/>
    <property type="evidence" value="ECO:0007669"/>
    <property type="project" value="UniProtKB-KW"/>
</dbReference>
<dbReference type="InterPro" id="IPR027417">
    <property type="entry name" value="P-loop_NTPase"/>
</dbReference>
<comment type="caution">
    <text evidence="9">The sequence shown here is derived from an EMBL/GenBank/DDBJ whole genome shotgun (WGS) entry which is preliminary data.</text>
</comment>
<evidence type="ECO:0000313" key="9">
    <source>
        <dbReference type="EMBL" id="GGJ67051.1"/>
    </source>
</evidence>
<keyword evidence="3" id="KW-1003">Cell membrane</keyword>
<gene>
    <name evidence="9" type="ORF">GCM10008939_09060</name>
</gene>
<keyword evidence="9" id="KW-0547">Nucleotide-binding</keyword>
<dbReference type="PANTHER" id="PTHR42771">
    <property type="entry name" value="IRON(3+)-HYDROXAMATE IMPORT ATP-BINDING PROTEIN FHUC"/>
    <property type="match status" value="1"/>
</dbReference>
<evidence type="ECO:0000313" key="10">
    <source>
        <dbReference type="Proteomes" id="UP000635726"/>
    </source>
</evidence>
<dbReference type="Proteomes" id="UP000635726">
    <property type="component" value="Unassembled WGS sequence"/>
</dbReference>
<sequence>MDDPRVLLPLAGLSFGSPSGAARSSFPWTVPFVRQELRLQFGRPVTLFVGENGAGKSTLLEAVAVEADLPSAGSEDVQRDPTLWAARELSSCLRLSWNRRARTGFFLRAEDFFGYARRTQTMKAEAEAELGRIRAVDGPLALHAQPHAGAVHALRHLYGEGLDARSHGEAFLRLFEARVRGGGLFILDEPEAALSPLRQLSLISLVRAAAERGAQFLIATHSPVLLAFPGAQILHVDAEGVREARYDDLEHVRLMRDFLANPGAFLRHL</sequence>
<dbReference type="Gene3D" id="3.40.50.300">
    <property type="entry name" value="P-loop containing nucleotide triphosphate hydrolases"/>
    <property type="match status" value="2"/>
</dbReference>
<dbReference type="EMBL" id="BMOE01000002">
    <property type="protein sequence ID" value="GGJ67051.1"/>
    <property type="molecule type" value="Genomic_DNA"/>
</dbReference>
<dbReference type="InterPro" id="IPR003593">
    <property type="entry name" value="AAA+_ATPase"/>
</dbReference>
<dbReference type="AlphaFoldDB" id="A0A917P8V2"/>
<keyword evidence="10" id="KW-1185">Reference proteome</keyword>
<keyword evidence="4" id="KW-0410">Iron transport</keyword>
<dbReference type="RefSeq" id="WP_188961085.1">
    <property type="nucleotide sequence ID" value="NZ_BMOE01000002.1"/>
</dbReference>
<proteinExistence type="predicted"/>
<dbReference type="SMART" id="SM00382">
    <property type="entry name" value="AAA"/>
    <property type="match status" value="1"/>
</dbReference>
<dbReference type="Pfam" id="PF13476">
    <property type="entry name" value="AAA_23"/>
    <property type="match status" value="1"/>
</dbReference>
<evidence type="ECO:0000256" key="7">
    <source>
        <dbReference type="ARBA" id="ARBA00023136"/>
    </source>
</evidence>
<evidence type="ECO:0000256" key="6">
    <source>
        <dbReference type="ARBA" id="ARBA00023065"/>
    </source>
</evidence>
<name>A0A917P8V2_9DEIO</name>
<keyword evidence="5" id="KW-0408">Iron</keyword>
<dbReference type="SUPFAM" id="SSF52540">
    <property type="entry name" value="P-loop containing nucleoside triphosphate hydrolases"/>
    <property type="match status" value="1"/>
</dbReference>
<evidence type="ECO:0000259" key="8">
    <source>
        <dbReference type="SMART" id="SM00382"/>
    </source>
</evidence>
<comment type="subcellular location">
    <subcellularLocation>
        <location evidence="1">Cell membrane</location>
        <topology evidence="1">Peripheral membrane protein</topology>
    </subcellularLocation>
</comment>
<dbReference type="GO" id="GO:0006302">
    <property type="term" value="P:double-strand break repair"/>
    <property type="evidence" value="ECO:0007669"/>
    <property type="project" value="InterPro"/>
</dbReference>
<keyword evidence="7" id="KW-0472">Membrane</keyword>
<reference evidence="9" key="1">
    <citation type="journal article" date="2014" name="Int. J. Syst. Evol. Microbiol.">
        <title>Complete genome sequence of Corynebacterium casei LMG S-19264T (=DSM 44701T), isolated from a smear-ripened cheese.</title>
        <authorList>
            <consortium name="US DOE Joint Genome Institute (JGI-PGF)"/>
            <person name="Walter F."/>
            <person name="Albersmeier A."/>
            <person name="Kalinowski J."/>
            <person name="Ruckert C."/>
        </authorList>
    </citation>
    <scope>NUCLEOTIDE SEQUENCE</scope>
    <source>
        <strain evidence="9">JCM 14371</strain>
    </source>
</reference>
<evidence type="ECO:0000256" key="1">
    <source>
        <dbReference type="ARBA" id="ARBA00004202"/>
    </source>
</evidence>
<evidence type="ECO:0000256" key="3">
    <source>
        <dbReference type="ARBA" id="ARBA00022475"/>
    </source>
</evidence>